<dbReference type="RefSeq" id="WP_002988222.1">
    <property type="nucleotide sequence ID" value="NZ_CP068108.1"/>
</dbReference>
<proteinExistence type="predicted"/>
<dbReference type="InterPro" id="IPR005901">
    <property type="entry name" value="GLPGLI"/>
</dbReference>
<dbReference type="OrthoDB" id="1068986at2"/>
<dbReference type="GeneID" id="93529327"/>
<keyword evidence="1" id="KW-0732">Signal</keyword>
<reference evidence="2 3" key="1">
    <citation type="submission" date="2021-01" db="EMBL/GenBank/DDBJ databases">
        <title>FDA dAtabase for Regulatory Grade micrObial Sequences (FDA-ARGOS): Supporting development and validation of Infectious Disease Dx tests.</title>
        <authorList>
            <person name="Sproer C."/>
            <person name="Gronow S."/>
            <person name="Severitt S."/>
            <person name="Schroder I."/>
            <person name="Tallon L."/>
            <person name="Sadzewicz L."/>
            <person name="Zhao X."/>
            <person name="Boylan J."/>
            <person name="Ott S."/>
            <person name="Bowen H."/>
            <person name="Vavikolanu K."/>
            <person name="Mehta A."/>
            <person name="Aluvathingal J."/>
            <person name="Nadendla S."/>
            <person name="Lowell S."/>
            <person name="Myers T."/>
            <person name="Yan Y."/>
            <person name="Sichtig H."/>
        </authorList>
    </citation>
    <scope>NUCLEOTIDE SEQUENCE [LARGE SCALE GENOMIC DNA]</scope>
    <source>
        <strain evidence="2 3">FDAARGOS_1131</strain>
    </source>
</reference>
<protein>
    <submittedName>
        <fullName evidence="2">GLPGLI family protein</fullName>
    </submittedName>
</protein>
<evidence type="ECO:0000313" key="3">
    <source>
        <dbReference type="Proteomes" id="UP000596202"/>
    </source>
</evidence>
<feature type="chain" id="PRO_5040486757" evidence="1">
    <location>
        <begin position="20"/>
        <end position="263"/>
    </location>
</feature>
<accession>A0A9Q7E7R9</accession>
<feature type="signal peptide" evidence="1">
    <location>
        <begin position="1"/>
        <end position="19"/>
    </location>
</feature>
<evidence type="ECO:0000313" key="2">
    <source>
        <dbReference type="EMBL" id="QQT99790.1"/>
    </source>
</evidence>
<dbReference type="Proteomes" id="UP000596202">
    <property type="component" value="Chromosome"/>
</dbReference>
<name>A0A9Q7E7R9_MYROD</name>
<gene>
    <name evidence="2" type="ORF">I6I88_16725</name>
</gene>
<dbReference type="EMBL" id="CP068108">
    <property type="protein sequence ID" value="QQT99790.1"/>
    <property type="molecule type" value="Genomic_DNA"/>
</dbReference>
<dbReference type="AlphaFoldDB" id="A0A9Q7E7R9"/>
<organism evidence="2 3">
    <name type="scientific">Myroides odoratus</name>
    <name type="common">Flavobacterium odoratum</name>
    <dbReference type="NCBI Taxonomy" id="256"/>
    <lineage>
        <taxon>Bacteria</taxon>
        <taxon>Pseudomonadati</taxon>
        <taxon>Bacteroidota</taxon>
        <taxon>Flavobacteriia</taxon>
        <taxon>Flavobacteriales</taxon>
        <taxon>Flavobacteriaceae</taxon>
        <taxon>Myroides</taxon>
    </lineage>
</organism>
<sequence length="263" mass="30888">MKKIYYTFLLLMLTLPIHAQEQTVMRYTYLGKITLDKTQPNKIDESVFILDIDSTQSSHFLELPLLERMRGAATVKNQEELMQIIYTYRPKTNFIVLATTTMLTTKTSLGKTTYTYDQPKNTLVWQIEPHHEQWQNYTVQKAKTFFEGRYWNVLFTSAIPLIEGPYKFKNLPGFVVKAWDDEHHYEFEFLNSEKVTINNWDLSNPKDIITPITVTQYEKALKIYLNKTYKDSFIEMNPKNAANVPDEFAVKIGLRSNPIFKVE</sequence>
<dbReference type="NCBIfam" id="TIGR01200">
    <property type="entry name" value="GLPGLI"/>
    <property type="match status" value="1"/>
</dbReference>
<evidence type="ECO:0000256" key="1">
    <source>
        <dbReference type="SAM" id="SignalP"/>
    </source>
</evidence>